<proteinExistence type="predicted"/>
<dbReference type="OrthoDB" id="441660at2759"/>
<dbReference type="PANTHER" id="PTHR45784">
    <property type="entry name" value="C-TYPE LECTIN DOMAIN FAMILY 20 MEMBER A-RELATED"/>
    <property type="match status" value="1"/>
</dbReference>
<dbReference type="InParanoid" id="A0A672ZN95"/>
<dbReference type="Gene3D" id="3.10.100.10">
    <property type="entry name" value="Mannose-Binding Protein A, subunit A"/>
    <property type="match status" value="3"/>
</dbReference>
<evidence type="ECO:0000313" key="4">
    <source>
        <dbReference type="Ensembl" id="ENSSORP00005018690.1"/>
    </source>
</evidence>
<dbReference type="PROSITE" id="PS50041">
    <property type="entry name" value="C_TYPE_LECTIN_2"/>
    <property type="match status" value="3"/>
</dbReference>
<evidence type="ECO:0000313" key="5">
    <source>
        <dbReference type="Proteomes" id="UP000472271"/>
    </source>
</evidence>
<sequence length="494" mass="55514">MMKITSILSLLFISGFCYFTLCSSDFHLIKRSMNYEEAKNYCRNTFTDLASVHNLTDMNNLIKVVSNNAQRAWIGLEIADVRTWYWSRPNQKLDFLNWREGEPKINDEDKCGAMDEDGKWFESDCDAQRSFVCHRVQDNGSHIFVAGKQSWRNAQSHCRDLLTELVSINSAEENEAVKNLSQNVWIGLFKDLWKWSDGSNSSFRFWKPGQPNYRNDQECVAGVFRDTGQWNDLRCTTRRSFVCRGANKEVLTTTLETSTQEPLTTNPLRTSETTPPGNSSQDITTTVHFSVVASTNQSNPANITSGTTTATVSEPVSSSANTELNNVTTQLVNITAVTPLTSTVQVTQGFSVSQYSTQSETTLEPTENSHSLTPGRIVLIQKNMTWMEAMSYCRQHHIDLVYITTKDIQQKVAEKAKNASSPHVWLGLRYACNFNFWFWTRSTLGCYQNWAPGQGSEGMYGCGTTGAIEATGGQQWVGLPQTEKLNFICFACGG</sequence>
<evidence type="ECO:0000256" key="2">
    <source>
        <dbReference type="SAM" id="MobiDB-lite"/>
    </source>
</evidence>
<feature type="domain" description="C-type lectin" evidence="3">
    <location>
        <begin position="384"/>
        <end position="490"/>
    </location>
</feature>
<dbReference type="InterPro" id="IPR016187">
    <property type="entry name" value="CTDL_fold"/>
</dbReference>
<keyword evidence="5" id="KW-1185">Reference proteome</keyword>
<dbReference type="InterPro" id="IPR016186">
    <property type="entry name" value="C-type_lectin-like/link_sf"/>
</dbReference>
<dbReference type="FunCoup" id="A0A672ZN95">
    <property type="interactions" value="7"/>
</dbReference>
<dbReference type="InterPro" id="IPR018378">
    <property type="entry name" value="C-type_lectin_CS"/>
</dbReference>
<evidence type="ECO:0000256" key="1">
    <source>
        <dbReference type="ARBA" id="ARBA00023157"/>
    </source>
</evidence>
<accession>A0A672ZN95</accession>
<dbReference type="SUPFAM" id="SSF56436">
    <property type="entry name" value="C-type lectin-like"/>
    <property type="match status" value="3"/>
</dbReference>
<dbReference type="CDD" id="cd00037">
    <property type="entry name" value="CLECT"/>
    <property type="match status" value="2"/>
</dbReference>
<dbReference type="Ensembl" id="ENSSORT00005019239.1">
    <property type="protein sequence ID" value="ENSSORP00005018690.1"/>
    <property type="gene ID" value="ENSSORG00005009210.1"/>
</dbReference>
<reference evidence="4" key="3">
    <citation type="submission" date="2025-09" db="UniProtKB">
        <authorList>
            <consortium name="Ensembl"/>
        </authorList>
    </citation>
    <scope>IDENTIFICATION</scope>
</reference>
<gene>
    <name evidence="4" type="primary">LOC115434916</name>
</gene>
<dbReference type="AlphaFoldDB" id="A0A672ZN95"/>
<dbReference type="PROSITE" id="PS00615">
    <property type="entry name" value="C_TYPE_LECTIN_1"/>
    <property type="match status" value="1"/>
</dbReference>
<dbReference type="Proteomes" id="UP000472271">
    <property type="component" value="Chromosome 16"/>
</dbReference>
<dbReference type="InterPro" id="IPR001304">
    <property type="entry name" value="C-type_lectin-like"/>
</dbReference>
<keyword evidence="1" id="KW-1015">Disulfide bond</keyword>
<dbReference type="PANTHER" id="PTHR45784:SF3">
    <property type="entry name" value="C-TYPE LECTIN DOMAIN FAMILY 4 MEMBER K-LIKE-RELATED"/>
    <property type="match status" value="1"/>
</dbReference>
<reference evidence="4" key="1">
    <citation type="submission" date="2019-06" db="EMBL/GenBank/DDBJ databases">
        <authorList>
            <consortium name="Wellcome Sanger Institute Data Sharing"/>
        </authorList>
    </citation>
    <scope>NUCLEOTIDE SEQUENCE [LARGE SCALE GENOMIC DNA]</scope>
</reference>
<name>A0A672ZN95_9TELE</name>
<feature type="region of interest" description="Disordered" evidence="2">
    <location>
        <begin position="256"/>
        <end position="283"/>
    </location>
</feature>
<dbReference type="Pfam" id="PF00059">
    <property type="entry name" value="Lectin_C"/>
    <property type="match status" value="3"/>
</dbReference>
<organism evidence="4 5">
    <name type="scientific">Sphaeramia orbicularis</name>
    <name type="common">orbiculate cardinalfish</name>
    <dbReference type="NCBI Taxonomy" id="375764"/>
    <lineage>
        <taxon>Eukaryota</taxon>
        <taxon>Metazoa</taxon>
        <taxon>Chordata</taxon>
        <taxon>Craniata</taxon>
        <taxon>Vertebrata</taxon>
        <taxon>Euteleostomi</taxon>
        <taxon>Actinopterygii</taxon>
        <taxon>Neopterygii</taxon>
        <taxon>Teleostei</taxon>
        <taxon>Neoteleostei</taxon>
        <taxon>Acanthomorphata</taxon>
        <taxon>Gobiaria</taxon>
        <taxon>Kurtiformes</taxon>
        <taxon>Apogonoidei</taxon>
        <taxon>Apogonidae</taxon>
        <taxon>Apogoninae</taxon>
        <taxon>Sphaeramia</taxon>
    </lineage>
</organism>
<dbReference type="SMART" id="SM00034">
    <property type="entry name" value="CLECT"/>
    <property type="match status" value="3"/>
</dbReference>
<feature type="region of interest" description="Disordered" evidence="2">
    <location>
        <begin position="297"/>
        <end position="317"/>
    </location>
</feature>
<evidence type="ECO:0000259" key="3">
    <source>
        <dbReference type="PROSITE" id="PS50041"/>
    </source>
</evidence>
<feature type="domain" description="C-type lectin" evidence="3">
    <location>
        <begin position="13"/>
        <end position="134"/>
    </location>
</feature>
<protein>
    <submittedName>
        <fullName evidence="4">Uncharacterized LOC115434916</fullName>
    </submittedName>
</protein>
<reference evidence="4" key="2">
    <citation type="submission" date="2025-08" db="UniProtKB">
        <authorList>
            <consortium name="Ensembl"/>
        </authorList>
    </citation>
    <scope>IDENTIFICATION</scope>
</reference>
<dbReference type="RefSeq" id="XP_030012910.1">
    <property type="nucleotide sequence ID" value="XM_030157050.1"/>
</dbReference>
<feature type="domain" description="C-type lectin" evidence="3">
    <location>
        <begin position="137"/>
        <end position="244"/>
    </location>
</feature>
<dbReference type="GeneID" id="115434916"/>